<feature type="non-terminal residue" evidence="2">
    <location>
        <position position="126"/>
    </location>
</feature>
<evidence type="ECO:0000259" key="1">
    <source>
        <dbReference type="Pfam" id="PF18738"/>
    </source>
</evidence>
<organism evidence="2 3">
    <name type="scientific">Sinanodonta woodiana</name>
    <name type="common">Chinese pond mussel</name>
    <name type="synonym">Anodonta woodiana</name>
    <dbReference type="NCBI Taxonomy" id="1069815"/>
    <lineage>
        <taxon>Eukaryota</taxon>
        <taxon>Metazoa</taxon>
        <taxon>Spiralia</taxon>
        <taxon>Lophotrochozoa</taxon>
        <taxon>Mollusca</taxon>
        <taxon>Bivalvia</taxon>
        <taxon>Autobranchia</taxon>
        <taxon>Heteroconchia</taxon>
        <taxon>Palaeoheterodonta</taxon>
        <taxon>Unionida</taxon>
        <taxon>Unionoidea</taxon>
        <taxon>Unionidae</taxon>
        <taxon>Unioninae</taxon>
        <taxon>Sinanodonta</taxon>
    </lineage>
</organism>
<proteinExistence type="predicted"/>
<dbReference type="Pfam" id="PF18738">
    <property type="entry name" value="HEPN_DZIP3"/>
    <property type="match status" value="1"/>
</dbReference>
<protein>
    <recommendedName>
        <fullName evidence="1">DZIP3-like HEPN domain-containing protein</fullName>
    </recommendedName>
</protein>
<comment type="caution">
    <text evidence="2">The sequence shown here is derived from an EMBL/GenBank/DDBJ whole genome shotgun (WGS) entry which is preliminary data.</text>
</comment>
<dbReference type="Proteomes" id="UP001634394">
    <property type="component" value="Unassembled WGS sequence"/>
</dbReference>
<reference evidence="2 3" key="1">
    <citation type="submission" date="2024-11" db="EMBL/GenBank/DDBJ databases">
        <title>Chromosome-level genome assembly of the freshwater bivalve Anodonta woodiana.</title>
        <authorList>
            <person name="Chen X."/>
        </authorList>
    </citation>
    <scope>NUCLEOTIDE SEQUENCE [LARGE SCALE GENOMIC DNA]</scope>
    <source>
        <strain evidence="2">MN2024</strain>
        <tissue evidence="2">Gills</tissue>
    </source>
</reference>
<feature type="non-terminal residue" evidence="2">
    <location>
        <position position="1"/>
    </location>
</feature>
<dbReference type="AlphaFoldDB" id="A0ABD3W038"/>
<gene>
    <name evidence="2" type="ORF">ACJMK2_044440</name>
</gene>
<dbReference type="EMBL" id="JBJQND010000009">
    <property type="protein sequence ID" value="KAL3867224.1"/>
    <property type="molecule type" value="Genomic_DNA"/>
</dbReference>
<accession>A0ABD3W038</accession>
<evidence type="ECO:0000313" key="3">
    <source>
        <dbReference type="Proteomes" id="UP001634394"/>
    </source>
</evidence>
<evidence type="ECO:0000313" key="2">
    <source>
        <dbReference type="EMBL" id="KAL3867224.1"/>
    </source>
</evidence>
<name>A0ABD3W038_SINWO</name>
<keyword evidence="3" id="KW-1185">Reference proteome</keyword>
<dbReference type="InterPro" id="IPR041249">
    <property type="entry name" value="HEPN_DZIP3"/>
</dbReference>
<sequence>KLGNRNVKIKTSLRGMPPPSFEIPSAETFDVSSLYILKMNLCSQVPAPSTQWGQTPPTYREFRNTLYGYAKQAKIENADFNKLCIEIKNIVSRFDKYFCSLSKAMKCDFQYGLVVGKQQIGDLMSK</sequence>
<feature type="domain" description="DZIP3-like HEPN" evidence="1">
    <location>
        <begin position="17"/>
        <end position="93"/>
    </location>
</feature>